<reference evidence="2 3" key="1">
    <citation type="submission" date="2015-07" db="EMBL/GenBank/DDBJ databases">
        <title>Genome sequence of Ornatilinea apprima DSM 23815.</title>
        <authorList>
            <person name="Hemp J."/>
            <person name="Ward L.M."/>
            <person name="Pace L.A."/>
            <person name="Fischer W.W."/>
        </authorList>
    </citation>
    <scope>NUCLEOTIDE SEQUENCE [LARGE SCALE GENOMIC DNA]</scope>
    <source>
        <strain evidence="2 3">P3M-1</strain>
    </source>
</reference>
<feature type="transmembrane region" description="Helical" evidence="1">
    <location>
        <begin position="365"/>
        <end position="384"/>
    </location>
</feature>
<feature type="transmembrane region" description="Helical" evidence="1">
    <location>
        <begin position="438"/>
        <end position="457"/>
    </location>
</feature>
<evidence type="ECO:0000313" key="3">
    <source>
        <dbReference type="Proteomes" id="UP000050417"/>
    </source>
</evidence>
<feature type="transmembrane region" description="Helical" evidence="1">
    <location>
        <begin position="477"/>
        <end position="498"/>
    </location>
</feature>
<organism evidence="2 3">
    <name type="scientific">Ornatilinea apprima</name>
    <dbReference type="NCBI Taxonomy" id="1134406"/>
    <lineage>
        <taxon>Bacteria</taxon>
        <taxon>Bacillati</taxon>
        <taxon>Chloroflexota</taxon>
        <taxon>Anaerolineae</taxon>
        <taxon>Anaerolineales</taxon>
        <taxon>Anaerolineaceae</taxon>
        <taxon>Ornatilinea</taxon>
    </lineage>
</organism>
<keyword evidence="1" id="KW-0812">Transmembrane</keyword>
<feature type="transmembrane region" description="Helical" evidence="1">
    <location>
        <begin position="333"/>
        <end position="353"/>
    </location>
</feature>
<evidence type="ECO:0000313" key="2">
    <source>
        <dbReference type="EMBL" id="KPL75306.1"/>
    </source>
</evidence>
<feature type="transmembrane region" description="Helical" evidence="1">
    <location>
        <begin position="396"/>
        <end position="417"/>
    </location>
</feature>
<sequence length="507" mass="57871">MEKALNIPEFGLQPQPTNEHFNQDSWEQIKNKFQLDTSVYCWQFKWQGTMITPVSLGNLSIKEHLLRKLCSNSQSAYYEDAGARLLDAAKTPALQKNTKLLSPSIHKLLFFSPFLLETWYENENWLPDHKKGKNPLEFGLILYRLSEIFLSALAIQAHRQVGDLPEDLLLARILLIRLRFRLLAGLSQFSKLAAYLPDFALIVRNAQREYARLILERTDEVELALQLAIPPQSGWDLDEEINLILFSDDGQSRLWPFAQETPSDRLFTDTIIRAWMLPHDNLQGATASLVSLLHPNANHPSLINCLILSLRTLIFLSAASFILFLFFQNKYFLALPFIASGGGVIGLARLVFTRKLIIRQRTYPLALRIPAMGMVGLLIAAEFIEDLAKKMDHSSQNLTGLFISLSAVSLLFAYLYITSEISARLRFSQFKIQRALDLFSYGWAATFWLSTLAFFVYWRINNPETALLKFFSYPSLWLILLVLSSASLLVGVFTQIFWEDKAIAEPL</sequence>
<protein>
    <submittedName>
        <fullName evidence="2">Uncharacterized protein</fullName>
    </submittedName>
</protein>
<feature type="transmembrane region" description="Helical" evidence="1">
    <location>
        <begin position="302"/>
        <end position="327"/>
    </location>
</feature>
<keyword evidence="1" id="KW-0472">Membrane</keyword>
<evidence type="ECO:0000256" key="1">
    <source>
        <dbReference type="SAM" id="Phobius"/>
    </source>
</evidence>
<dbReference type="RefSeq" id="WP_075063456.1">
    <property type="nucleotide sequence ID" value="NZ_LGCL01000028.1"/>
</dbReference>
<keyword evidence="1" id="KW-1133">Transmembrane helix</keyword>
<proteinExistence type="predicted"/>
<dbReference type="STRING" id="1134406.ADN00_13015"/>
<dbReference type="Proteomes" id="UP000050417">
    <property type="component" value="Unassembled WGS sequence"/>
</dbReference>
<name>A0A0N8GMH4_9CHLR</name>
<dbReference type="EMBL" id="LGCL01000028">
    <property type="protein sequence ID" value="KPL75306.1"/>
    <property type="molecule type" value="Genomic_DNA"/>
</dbReference>
<gene>
    <name evidence="2" type="ORF">ADN00_13015</name>
</gene>
<comment type="caution">
    <text evidence="2">The sequence shown here is derived from an EMBL/GenBank/DDBJ whole genome shotgun (WGS) entry which is preliminary data.</text>
</comment>
<keyword evidence="3" id="KW-1185">Reference proteome</keyword>
<dbReference type="AlphaFoldDB" id="A0A0N8GMH4"/>
<accession>A0A0N8GMH4</accession>